<dbReference type="OrthoDB" id="8614087at2"/>
<evidence type="ECO:0000313" key="2">
    <source>
        <dbReference type="Proteomes" id="UP000254293"/>
    </source>
</evidence>
<sequence length="206" mass="23434">MIKYNIKLCLLFVVLLFPVLAVDAKEKSSAAVSHACKNLALVTSTEHLLYQLYSNLDSACLFETPPDDLENVWGIYVTDLRDEKRSSFRDRVQSYKLPRYSKLSKNIGVLIQKFEDGKLQLAVDTIGEGAALDSSILSTQDKFPDLLPPPEQEYSPVMIAGKPWGKPRTVGVYRGDYAYYWKGKKLTLLMKSAFFGYVHRFEVFFN</sequence>
<evidence type="ECO:0000313" key="1">
    <source>
        <dbReference type="EMBL" id="STR00248.1"/>
    </source>
</evidence>
<reference evidence="1 2" key="1">
    <citation type="submission" date="2018-06" db="EMBL/GenBank/DDBJ databases">
        <authorList>
            <consortium name="Pathogen Informatics"/>
            <person name="Doyle S."/>
        </authorList>
    </citation>
    <scope>NUCLEOTIDE SEQUENCE [LARGE SCALE GENOMIC DNA]</scope>
    <source>
        <strain evidence="1 2">NCTC13336</strain>
    </source>
</reference>
<protein>
    <submittedName>
        <fullName evidence="1">Uncharacterized protein</fullName>
    </submittedName>
</protein>
<dbReference type="RefSeq" id="WP_115307548.1">
    <property type="nucleotide sequence ID" value="NZ_CP091516.1"/>
</dbReference>
<keyword evidence="2" id="KW-1185">Reference proteome</keyword>
<gene>
    <name evidence="1" type="ORF">NCTC13336_00446</name>
</gene>
<proteinExistence type="predicted"/>
<dbReference type="EMBL" id="UGJJ01000001">
    <property type="protein sequence ID" value="STR00248.1"/>
    <property type="molecule type" value="Genomic_DNA"/>
</dbReference>
<name>A0A377R092_9NEIS</name>
<dbReference type="Proteomes" id="UP000254293">
    <property type="component" value="Unassembled WGS sequence"/>
</dbReference>
<organism evidence="1 2">
    <name type="scientific">Kingella potus</name>
    <dbReference type="NCBI Taxonomy" id="265175"/>
    <lineage>
        <taxon>Bacteria</taxon>
        <taxon>Pseudomonadati</taxon>
        <taxon>Pseudomonadota</taxon>
        <taxon>Betaproteobacteria</taxon>
        <taxon>Neisseriales</taxon>
        <taxon>Neisseriaceae</taxon>
        <taxon>Kingella</taxon>
    </lineage>
</organism>
<dbReference type="AlphaFoldDB" id="A0A377R092"/>
<accession>A0A377R092</accession>